<reference evidence="2 3" key="1">
    <citation type="submission" date="2018-03" db="EMBL/GenBank/DDBJ databases">
        <title>Draft genome of Deinococcus sp. OD32.</title>
        <authorList>
            <person name="Wang X.-P."/>
            <person name="Du Z.-J."/>
        </authorList>
    </citation>
    <scope>NUCLEOTIDE SEQUENCE [LARGE SCALE GENOMIC DNA]</scope>
    <source>
        <strain evidence="2 3">OD32</strain>
    </source>
</reference>
<evidence type="ECO:0000256" key="1">
    <source>
        <dbReference type="SAM" id="Phobius"/>
    </source>
</evidence>
<keyword evidence="1" id="KW-0812">Transmembrane</keyword>
<feature type="transmembrane region" description="Helical" evidence="1">
    <location>
        <begin position="42"/>
        <end position="60"/>
    </location>
</feature>
<proteinExistence type="predicted"/>
<keyword evidence="1" id="KW-1133">Transmembrane helix</keyword>
<dbReference type="AlphaFoldDB" id="A0A2T3W3R9"/>
<dbReference type="EMBL" id="PYSV01000026">
    <property type="protein sequence ID" value="PTA66550.1"/>
    <property type="molecule type" value="Genomic_DNA"/>
</dbReference>
<evidence type="ECO:0000313" key="2">
    <source>
        <dbReference type="EMBL" id="PTA66550.1"/>
    </source>
</evidence>
<organism evidence="2 3">
    <name type="scientific">Deinococcus arcticus</name>
    <dbReference type="NCBI Taxonomy" id="2136176"/>
    <lineage>
        <taxon>Bacteria</taxon>
        <taxon>Thermotogati</taxon>
        <taxon>Deinococcota</taxon>
        <taxon>Deinococci</taxon>
        <taxon>Deinococcales</taxon>
        <taxon>Deinococcaceae</taxon>
        <taxon>Deinococcus</taxon>
    </lineage>
</organism>
<accession>A0A2T3W3R9</accession>
<dbReference type="RefSeq" id="WP_107139395.1">
    <property type="nucleotide sequence ID" value="NZ_PYSV01000026.1"/>
</dbReference>
<keyword evidence="3" id="KW-1185">Reference proteome</keyword>
<keyword evidence="1" id="KW-0472">Membrane</keyword>
<sequence length="61" mass="6589">MTLTPEFQFRHQALLVMLACLTGTSLLSLALTPFLPFKLSDLAALALIAVKSLVFLTVLGQ</sequence>
<gene>
    <name evidence="2" type="ORF">C8263_17340</name>
</gene>
<comment type="caution">
    <text evidence="2">The sequence shown here is derived from an EMBL/GenBank/DDBJ whole genome shotgun (WGS) entry which is preliminary data.</text>
</comment>
<name>A0A2T3W3R9_9DEIO</name>
<evidence type="ECO:0000313" key="3">
    <source>
        <dbReference type="Proteomes" id="UP000240317"/>
    </source>
</evidence>
<protein>
    <submittedName>
        <fullName evidence="2">Uncharacterized protein</fullName>
    </submittedName>
</protein>
<feature type="transmembrane region" description="Helical" evidence="1">
    <location>
        <begin position="12"/>
        <end position="36"/>
    </location>
</feature>
<dbReference type="Proteomes" id="UP000240317">
    <property type="component" value="Unassembled WGS sequence"/>
</dbReference>